<dbReference type="SUPFAM" id="SSF55961">
    <property type="entry name" value="Bet v1-like"/>
    <property type="match status" value="1"/>
</dbReference>
<accession>A0ABX1W7D1</accession>
<reference evidence="2 3" key="1">
    <citation type="submission" date="2020-05" db="EMBL/GenBank/DDBJ databases">
        <authorList>
            <person name="Khan S.A."/>
            <person name="Jeon C.O."/>
            <person name="Chun B.H."/>
        </authorList>
    </citation>
    <scope>NUCLEOTIDE SEQUENCE [LARGE SCALE GENOMIC DNA]</scope>
    <source>
        <strain evidence="2 3">S1162</strain>
    </source>
</reference>
<name>A0ABX1W7D1_9SPHI</name>
<feature type="chain" id="PRO_5046403848" description="Lipid/polyisoprenoid-binding YceI-like domain-containing protein" evidence="1">
    <location>
        <begin position="19"/>
        <end position="77"/>
    </location>
</feature>
<dbReference type="Gene3D" id="3.30.530.20">
    <property type="match status" value="1"/>
</dbReference>
<comment type="caution">
    <text evidence="2">The sequence shown here is derived from an EMBL/GenBank/DDBJ whole genome shotgun (WGS) entry which is preliminary data.</text>
</comment>
<gene>
    <name evidence="2" type="ORF">HK413_13870</name>
</gene>
<dbReference type="InterPro" id="IPR023393">
    <property type="entry name" value="START-like_dom_sf"/>
</dbReference>
<evidence type="ECO:0000256" key="1">
    <source>
        <dbReference type="SAM" id="SignalP"/>
    </source>
</evidence>
<keyword evidence="1" id="KW-0732">Signal</keyword>
<dbReference type="EMBL" id="JABFCR010000075">
    <property type="protein sequence ID" value="NNU34861.1"/>
    <property type="molecule type" value="Genomic_DNA"/>
</dbReference>
<protein>
    <recommendedName>
        <fullName evidence="4">Lipid/polyisoprenoid-binding YceI-like domain-containing protein</fullName>
    </recommendedName>
</protein>
<dbReference type="RefSeq" id="WP_175270529.1">
    <property type="nucleotide sequence ID" value="NZ_JABFCR010000075.1"/>
</dbReference>
<keyword evidence="3" id="KW-1185">Reference proteome</keyword>
<evidence type="ECO:0008006" key="4">
    <source>
        <dbReference type="Google" id="ProtNLM"/>
    </source>
</evidence>
<dbReference type="Proteomes" id="UP000566071">
    <property type="component" value="Unassembled WGS sequence"/>
</dbReference>
<feature type="signal peptide" evidence="1">
    <location>
        <begin position="1"/>
        <end position="18"/>
    </location>
</feature>
<organism evidence="2 3">
    <name type="scientific">Mucilaginibacter humi</name>
    <dbReference type="NCBI Taxonomy" id="2732510"/>
    <lineage>
        <taxon>Bacteria</taxon>
        <taxon>Pseudomonadati</taxon>
        <taxon>Bacteroidota</taxon>
        <taxon>Sphingobacteriia</taxon>
        <taxon>Sphingobacteriales</taxon>
        <taxon>Sphingobacteriaceae</taxon>
        <taxon>Mucilaginibacter</taxon>
    </lineage>
</organism>
<evidence type="ECO:0000313" key="2">
    <source>
        <dbReference type="EMBL" id="NNU34861.1"/>
    </source>
</evidence>
<sequence length="77" mass="8733">MKLKIFIFLLLITRAAIARDEWQFKTQTRGIKVYTNTKSSLKVKPIKVECTFNATPAQTAAVLLDIKTILIGRIKPN</sequence>
<evidence type="ECO:0000313" key="3">
    <source>
        <dbReference type="Proteomes" id="UP000566071"/>
    </source>
</evidence>
<proteinExistence type="predicted"/>